<evidence type="ECO:0000313" key="1">
    <source>
        <dbReference type="Proteomes" id="UP000694864"/>
    </source>
</evidence>
<dbReference type="RefSeq" id="XP_019087343.1">
    <property type="nucleotide sequence ID" value="XM_019231798.1"/>
</dbReference>
<dbReference type="Proteomes" id="UP000694864">
    <property type="component" value="Chromosome 11"/>
</dbReference>
<accession>A0ABM1QKQ5</accession>
<proteinExistence type="predicted"/>
<evidence type="ECO:0000313" key="2">
    <source>
        <dbReference type="RefSeq" id="XP_019087343.1"/>
    </source>
</evidence>
<name>A0ABM1QKQ5_CAMSA</name>
<dbReference type="PANTHER" id="PTHR47207:SF2">
    <property type="entry name" value="LARGE RIBOSOMAL SUBUNIT PROTEIN P3Y-RELATED"/>
    <property type="match status" value="1"/>
</dbReference>
<organism evidence="1 2">
    <name type="scientific">Camelina sativa</name>
    <name type="common">False flax</name>
    <name type="synonym">Myagrum sativum</name>
    <dbReference type="NCBI Taxonomy" id="90675"/>
    <lineage>
        <taxon>Eukaryota</taxon>
        <taxon>Viridiplantae</taxon>
        <taxon>Streptophyta</taxon>
        <taxon>Embryophyta</taxon>
        <taxon>Tracheophyta</taxon>
        <taxon>Spermatophyta</taxon>
        <taxon>Magnoliopsida</taxon>
        <taxon>eudicotyledons</taxon>
        <taxon>Gunneridae</taxon>
        <taxon>Pentapetalae</taxon>
        <taxon>rosids</taxon>
        <taxon>malvids</taxon>
        <taxon>Brassicales</taxon>
        <taxon>Brassicaceae</taxon>
        <taxon>Camelineae</taxon>
        <taxon>Camelina</taxon>
    </lineage>
</organism>
<keyword evidence="1" id="KW-1185">Reference proteome</keyword>
<sequence>QTRSSLFFTKSLTNLRRWEYSRSCALCRNGSGSWTAKQHEGDLEAFASSTYELQRKLVQAALSADSSGGVQSSFSLVSPTSAVCQVVLVVDSLLEELHRVEVEVVRVTLQLPLRKMKRRKKNQKRKETLDSISLVKMEIVTWEVLV</sequence>
<dbReference type="InterPro" id="IPR044252">
    <property type="entry name" value="RPP3"/>
</dbReference>
<protein>
    <submittedName>
        <fullName evidence="2">Uncharacterized protein LOC104722368</fullName>
    </submittedName>
</protein>
<reference evidence="2" key="2">
    <citation type="submission" date="2025-08" db="UniProtKB">
        <authorList>
            <consortium name="RefSeq"/>
        </authorList>
    </citation>
    <scope>IDENTIFICATION</scope>
    <source>
        <tissue evidence="2">Leaf</tissue>
    </source>
</reference>
<reference evidence="1" key="1">
    <citation type="journal article" date="2014" name="Nat. Commun.">
        <title>The emerging biofuel crop Camelina sativa retains a highly undifferentiated hexaploid genome structure.</title>
        <authorList>
            <person name="Kagale S."/>
            <person name="Koh C."/>
            <person name="Nixon J."/>
            <person name="Bollina V."/>
            <person name="Clarke W.E."/>
            <person name="Tuteja R."/>
            <person name="Spillane C."/>
            <person name="Robinson S.J."/>
            <person name="Links M.G."/>
            <person name="Clarke C."/>
            <person name="Higgins E.E."/>
            <person name="Huebert T."/>
            <person name="Sharpe A.G."/>
            <person name="Parkin I.A."/>
        </authorList>
    </citation>
    <scope>NUCLEOTIDE SEQUENCE [LARGE SCALE GENOMIC DNA]</scope>
    <source>
        <strain evidence="1">cv. DH55</strain>
    </source>
</reference>
<feature type="non-terminal residue" evidence="2">
    <location>
        <position position="1"/>
    </location>
</feature>
<dbReference type="PANTHER" id="PTHR47207">
    <property type="entry name" value="60S ACIDIC RIBOSOMAL PROTEIN P3-1-RELATED"/>
    <property type="match status" value="1"/>
</dbReference>
<gene>
    <name evidence="2" type="primary">LOC104722368</name>
</gene>
<dbReference type="GeneID" id="104722368"/>